<dbReference type="SUPFAM" id="SSF49879">
    <property type="entry name" value="SMAD/FHA domain"/>
    <property type="match status" value="1"/>
</dbReference>
<evidence type="ECO:0000256" key="1">
    <source>
        <dbReference type="ARBA" id="ARBA00022553"/>
    </source>
</evidence>
<accession>A0ABZ1L7C6</accession>
<dbReference type="Gene3D" id="2.60.200.20">
    <property type="match status" value="1"/>
</dbReference>
<evidence type="ECO:0000313" key="4">
    <source>
        <dbReference type="EMBL" id="WTR69231.1"/>
    </source>
</evidence>
<keyword evidence="1" id="KW-0597">Phosphoprotein</keyword>
<organism evidence="4 5">
    <name type="scientific">Streptomyces zaomyceticus</name>
    <dbReference type="NCBI Taxonomy" id="68286"/>
    <lineage>
        <taxon>Bacteria</taxon>
        <taxon>Bacillati</taxon>
        <taxon>Actinomycetota</taxon>
        <taxon>Actinomycetes</taxon>
        <taxon>Kitasatosporales</taxon>
        <taxon>Streptomycetaceae</taxon>
        <taxon>Streptomyces</taxon>
    </lineage>
</organism>
<dbReference type="InterPro" id="IPR008984">
    <property type="entry name" value="SMAD_FHA_dom_sf"/>
</dbReference>
<protein>
    <submittedName>
        <fullName evidence="4">FHA domain-containing protein</fullName>
    </submittedName>
</protein>
<dbReference type="Pfam" id="PF00498">
    <property type="entry name" value="FHA"/>
    <property type="match status" value="1"/>
</dbReference>
<dbReference type="InterPro" id="IPR000253">
    <property type="entry name" value="FHA_dom"/>
</dbReference>
<keyword evidence="5" id="KW-1185">Reference proteome</keyword>
<feature type="compositionally biased region" description="Acidic residues" evidence="2">
    <location>
        <begin position="1"/>
        <end position="13"/>
    </location>
</feature>
<evidence type="ECO:0000256" key="2">
    <source>
        <dbReference type="SAM" id="MobiDB-lite"/>
    </source>
</evidence>
<proteinExistence type="predicted"/>
<feature type="region of interest" description="Disordered" evidence="2">
    <location>
        <begin position="1"/>
        <end position="36"/>
    </location>
</feature>
<sequence length="150" mass="15435">MSTPDDDWDDLDAVEPRHDPAPEIAPRPSPPDASAAPARLRFGEVALTLTVPPGTTAGLGRDPDWAPGTAAALAPHPTVSARHATVAVAADGSATVTEELPGAVNRTRLNGIDLVPGRAYPLTDGDRLRLGARISCVVTLGRRPGGSDTP</sequence>
<evidence type="ECO:0000313" key="5">
    <source>
        <dbReference type="Proteomes" id="UP001622594"/>
    </source>
</evidence>
<dbReference type="RefSeq" id="WP_405870804.1">
    <property type="nucleotide sequence ID" value="NZ_CP108188.1"/>
</dbReference>
<name>A0ABZ1L7C6_9ACTN</name>
<evidence type="ECO:0000259" key="3">
    <source>
        <dbReference type="PROSITE" id="PS50006"/>
    </source>
</evidence>
<dbReference type="Proteomes" id="UP001622594">
    <property type="component" value="Chromosome"/>
</dbReference>
<dbReference type="PROSITE" id="PS50006">
    <property type="entry name" value="FHA_DOMAIN"/>
    <property type="match status" value="1"/>
</dbReference>
<dbReference type="CDD" id="cd00060">
    <property type="entry name" value="FHA"/>
    <property type="match status" value="1"/>
</dbReference>
<gene>
    <name evidence="4" type="ORF">OG814_08135</name>
</gene>
<feature type="domain" description="FHA" evidence="3">
    <location>
        <begin position="57"/>
        <end position="114"/>
    </location>
</feature>
<reference evidence="4 5" key="1">
    <citation type="submission" date="2022-10" db="EMBL/GenBank/DDBJ databases">
        <title>The complete genomes of actinobacterial strains from the NBC collection.</title>
        <authorList>
            <person name="Joergensen T.S."/>
            <person name="Alvarez Arevalo M."/>
            <person name="Sterndorff E.B."/>
            <person name="Faurdal D."/>
            <person name="Vuksanovic O."/>
            <person name="Mourched A.-S."/>
            <person name="Charusanti P."/>
            <person name="Shaw S."/>
            <person name="Blin K."/>
            <person name="Weber T."/>
        </authorList>
    </citation>
    <scope>NUCLEOTIDE SEQUENCE [LARGE SCALE GENOMIC DNA]</scope>
    <source>
        <strain evidence="4 5">NBC_00123</strain>
    </source>
</reference>
<dbReference type="EMBL" id="CP108188">
    <property type="protein sequence ID" value="WTR69231.1"/>
    <property type="molecule type" value="Genomic_DNA"/>
</dbReference>